<dbReference type="Pfam" id="PF08352">
    <property type="entry name" value="oligo_HPY"/>
    <property type="match status" value="1"/>
</dbReference>
<comment type="similarity">
    <text evidence="1">Belongs to the ABC transporter superfamily.</text>
</comment>
<dbReference type="Gene3D" id="3.40.50.300">
    <property type="entry name" value="P-loop containing nucleotide triphosphate hydrolases"/>
    <property type="match status" value="1"/>
</dbReference>
<evidence type="ECO:0000313" key="6">
    <source>
        <dbReference type="EMBL" id="CAB4705036.1"/>
    </source>
</evidence>
<dbReference type="InterPro" id="IPR013563">
    <property type="entry name" value="Oligopep_ABC_C"/>
</dbReference>
<dbReference type="CDD" id="cd03257">
    <property type="entry name" value="ABC_NikE_OppD_transporters"/>
    <property type="match status" value="1"/>
</dbReference>
<accession>A0A6J6Q2N9</accession>
<dbReference type="PANTHER" id="PTHR43776">
    <property type="entry name" value="TRANSPORT ATP-BINDING PROTEIN"/>
    <property type="match status" value="1"/>
</dbReference>
<dbReference type="InterPro" id="IPR050319">
    <property type="entry name" value="ABC_transp_ATP-bind"/>
</dbReference>
<sequence>MSDLLTVRGLRLGFGKTEVVHGVDLQVLEGPYGLGVIGESGSGKTTIGRAVLRLHPALAGSITYRGRDVLAMTRVELSAYRREVQLVFQDGDGALDPRMSVQSAIAEPLAIHRTVARGERRDRVAALLAEVGLGSDLLARYPHELSGGERQRVVIARALALEPKLLVLDEPTSALDVTVQERVLQLIERLREHRSLGYILISHNLAVIDRLCESCVVLYQGAVVERGRTRDLLTTPLHPYTRALRAAVPELAVGRPPSASRLTIGPPQTISVHQPVGQGCSYADRCPLAVEICRSQTPVLREVVGREIACHRAEDSLSL</sequence>
<evidence type="ECO:0000256" key="3">
    <source>
        <dbReference type="ARBA" id="ARBA00022741"/>
    </source>
</evidence>
<dbReference type="InterPro" id="IPR003593">
    <property type="entry name" value="AAA+_ATPase"/>
</dbReference>
<proteinExistence type="inferred from homology"/>
<keyword evidence="4" id="KW-0067">ATP-binding</keyword>
<dbReference type="SUPFAM" id="SSF52540">
    <property type="entry name" value="P-loop containing nucleoside triphosphate hydrolases"/>
    <property type="match status" value="1"/>
</dbReference>
<dbReference type="InterPro" id="IPR027417">
    <property type="entry name" value="P-loop_NTPase"/>
</dbReference>
<dbReference type="SMART" id="SM00382">
    <property type="entry name" value="AAA"/>
    <property type="match status" value="1"/>
</dbReference>
<feature type="domain" description="ABC transporter" evidence="5">
    <location>
        <begin position="5"/>
        <end position="245"/>
    </location>
</feature>
<protein>
    <submittedName>
        <fullName evidence="6">Unannotated protein</fullName>
    </submittedName>
</protein>
<organism evidence="6">
    <name type="scientific">freshwater metagenome</name>
    <dbReference type="NCBI Taxonomy" id="449393"/>
    <lineage>
        <taxon>unclassified sequences</taxon>
        <taxon>metagenomes</taxon>
        <taxon>ecological metagenomes</taxon>
    </lineage>
</organism>
<gene>
    <name evidence="6" type="ORF">UFOPK2625_00700</name>
</gene>
<dbReference type="NCBIfam" id="TIGR01727">
    <property type="entry name" value="oligo_HPY"/>
    <property type="match status" value="1"/>
</dbReference>
<dbReference type="PROSITE" id="PS50893">
    <property type="entry name" value="ABC_TRANSPORTER_2"/>
    <property type="match status" value="1"/>
</dbReference>
<dbReference type="InterPro" id="IPR003439">
    <property type="entry name" value="ABC_transporter-like_ATP-bd"/>
</dbReference>
<dbReference type="PROSITE" id="PS00211">
    <property type="entry name" value="ABC_TRANSPORTER_1"/>
    <property type="match status" value="1"/>
</dbReference>
<dbReference type="Pfam" id="PF00005">
    <property type="entry name" value="ABC_tran"/>
    <property type="match status" value="1"/>
</dbReference>
<dbReference type="PANTHER" id="PTHR43776:SF7">
    <property type="entry name" value="D,D-DIPEPTIDE TRANSPORT ATP-BINDING PROTEIN DDPF-RELATED"/>
    <property type="match status" value="1"/>
</dbReference>
<dbReference type="InterPro" id="IPR017871">
    <property type="entry name" value="ABC_transporter-like_CS"/>
</dbReference>
<evidence type="ECO:0000256" key="1">
    <source>
        <dbReference type="ARBA" id="ARBA00005417"/>
    </source>
</evidence>
<dbReference type="GO" id="GO:0005524">
    <property type="term" value="F:ATP binding"/>
    <property type="evidence" value="ECO:0007669"/>
    <property type="project" value="UniProtKB-KW"/>
</dbReference>
<evidence type="ECO:0000256" key="4">
    <source>
        <dbReference type="ARBA" id="ARBA00022840"/>
    </source>
</evidence>
<evidence type="ECO:0000259" key="5">
    <source>
        <dbReference type="PROSITE" id="PS50893"/>
    </source>
</evidence>
<name>A0A6J6Q2N9_9ZZZZ</name>
<keyword evidence="3" id="KW-0547">Nucleotide-binding</keyword>
<dbReference type="AlphaFoldDB" id="A0A6J6Q2N9"/>
<dbReference type="GO" id="GO:0016887">
    <property type="term" value="F:ATP hydrolysis activity"/>
    <property type="evidence" value="ECO:0007669"/>
    <property type="project" value="InterPro"/>
</dbReference>
<evidence type="ECO:0000256" key="2">
    <source>
        <dbReference type="ARBA" id="ARBA00022448"/>
    </source>
</evidence>
<dbReference type="GO" id="GO:0055085">
    <property type="term" value="P:transmembrane transport"/>
    <property type="evidence" value="ECO:0007669"/>
    <property type="project" value="UniProtKB-ARBA"/>
</dbReference>
<reference evidence="6" key="1">
    <citation type="submission" date="2020-05" db="EMBL/GenBank/DDBJ databases">
        <authorList>
            <person name="Chiriac C."/>
            <person name="Salcher M."/>
            <person name="Ghai R."/>
            <person name="Kavagutti S V."/>
        </authorList>
    </citation>
    <scope>NUCLEOTIDE SEQUENCE</scope>
</reference>
<dbReference type="EMBL" id="CAEZXZ010000088">
    <property type="protein sequence ID" value="CAB4705036.1"/>
    <property type="molecule type" value="Genomic_DNA"/>
</dbReference>
<keyword evidence="2" id="KW-0813">Transport</keyword>
<dbReference type="GO" id="GO:0015833">
    <property type="term" value="P:peptide transport"/>
    <property type="evidence" value="ECO:0007669"/>
    <property type="project" value="InterPro"/>
</dbReference>